<sequence>MDRTKVSAEEMTGAMEAFNSNSSELSNITLIFEKFFIEFYKDYKAQQKQAAALNKTLQEEEFQFAYLYILVMFGIFTFIIITILASTVRSRRQEHTEDPYHTYIVNDARKWKGHKALKSDFKEFYINENVIKTLQNLSDQDDTVTVQ</sequence>
<evidence type="ECO:0000256" key="9">
    <source>
        <dbReference type="ARBA" id="ARBA00022958"/>
    </source>
</evidence>
<evidence type="ECO:0000256" key="18">
    <source>
        <dbReference type="ARBA" id="ARBA00042937"/>
    </source>
</evidence>
<keyword evidence="21" id="KW-1185">Reference proteome</keyword>
<keyword evidence="6 19" id="KW-0812">Transmembrane</keyword>
<evidence type="ECO:0000256" key="15">
    <source>
        <dbReference type="ARBA" id="ARBA00039513"/>
    </source>
</evidence>
<dbReference type="GO" id="GO:0005251">
    <property type="term" value="F:delayed rectifier potassium channel activity"/>
    <property type="evidence" value="ECO:0007669"/>
    <property type="project" value="TreeGrafter"/>
</dbReference>
<evidence type="ECO:0000256" key="16">
    <source>
        <dbReference type="ARBA" id="ARBA00041657"/>
    </source>
</evidence>
<keyword evidence="10 19" id="KW-1133">Transmembrane helix</keyword>
<dbReference type="OrthoDB" id="9267127at2759"/>
<dbReference type="GO" id="GO:0097623">
    <property type="term" value="P:potassium ion export across plasma membrane"/>
    <property type="evidence" value="ECO:0007669"/>
    <property type="project" value="TreeGrafter"/>
</dbReference>
<keyword evidence="3" id="KW-0813">Transport</keyword>
<evidence type="ECO:0000256" key="7">
    <source>
        <dbReference type="ARBA" id="ARBA00022826"/>
    </source>
</evidence>
<evidence type="ECO:0000313" key="21">
    <source>
        <dbReference type="Proteomes" id="UP000287033"/>
    </source>
</evidence>
<keyword evidence="7" id="KW-0631">Potassium channel</keyword>
<organism evidence="20 21">
    <name type="scientific">Chiloscyllium punctatum</name>
    <name type="common">Brownbanded bambooshark</name>
    <name type="synonym">Hemiscyllium punctatum</name>
    <dbReference type="NCBI Taxonomy" id="137246"/>
    <lineage>
        <taxon>Eukaryota</taxon>
        <taxon>Metazoa</taxon>
        <taxon>Chordata</taxon>
        <taxon>Craniata</taxon>
        <taxon>Vertebrata</taxon>
        <taxon>Chondrichthyes</taxon>
        <taxon>Elasmobranchii</taxon>
        <taxon>Galeomorphii</taxon>
        <taxon>Galeoidea</taxon>
        <taxon>Orectolobiformes</taxon>
        <taxon>Hemiscylliidae</taxon>
        <taxon>Chiloscyllium</taxon>
    </lineage>
</organism>
<reference evidence="20 21" key="1">
    <citation type="journal article" date="2018" name="Nat. Ecol. Evol.">
        <title>Shark genomes provide insights into elasmobranch evolution and the origin of vertebrates.</title>
        <authorList>
            <person name="Hara Y"/>
            <person name="Yamaguchi K"/>
            <person name="Onimaru K"/>
            <person name="Kadota M"/>
            <person name="Koyanagi M"/>
            <person name="Keeley SD"/>
            <person name="Tatsumi K"/>
            <person name="Tanaka K"/>
            <person name="Motone F"/>
            <person name="Kageyama Y"/>
            <person name="Nozu R"/>
            <person name="Adachi N"/>
            <person name="Nishimura O"/>
            <person name="Nakagawa R"/>
            <person name="Tanegashima C"/>
            <person name="Kiyatake I"/>
            <person name="Matsumoto R"/>
            <person name="Murakumo K"/>
            <person name="Nishida K"/>
            <person name="Terakita A"/>
            <person name="Kuratani S"/>
            <person name="Sato K"/>
            <person name="Hyodo S Kuraku.S."/>
        </authorList>
    </citation>
    <scope>NUCLEOTIDE SEQUENCE [LARGE SCALE GENOMIC DNA]</scope>
</reference>
<dbReference type="PANTHER" id="PTHR15282:SF8">
    <property type="entry name" value="POTASSIUM VOLTAGE-GATED CHANNEL SUBFAMILY E MEMBER 2"/>
    <property type="match status" value="1"/>
</dbReference>
<keyword evidence="13" id="KW-0407">Ion channel</keyword>
<dbReference type="GO" id="GO:0015459">
    <property type="term" value="F:potassium channel regulator activity"/>
    <property type="evidence" value="ECO:0007669"/>
    <property type="project" value="TreeGrafter"/>
</dbReference>
<evidence type="ECO:0000256" key="4">
    <source>
        <dbReference type="ARBA" id="ARBA00022475"/>
    </source>
</evidence>
<dbReference type="GO" id="GO:0008076">
    <property type="term" value="C:voltage-gated potassium channel complex"/>
    <property type="evidence" value="ECO:0007669"/>
    <property type="project" value="TreeGrafter"/>
</dbReference>
<keyword evidence="4" id="KW-1003">Cell membrane</keyword>
<evidence type="ECO:0000256" key="5">
    <source>
        <dbReference type="ARBA" id="ARBA00022538"/>
    </source>
</evidence>
<evidence type="ECO:0000256" key="19">
    <source>
        <dbReference type="SAM" id="Phobius"/>
    </source>
</evidence>
<keyword evidence="11" id="KW-0406">Ion transport</keyword>
<dbReference type="AlphaFoldDB" id="A0A401T1F9"/>
<keyword evidence="5" id="KW-0633">Potassium transport</keyword>
<dbReference type="Proteomes" id="UP000287033">
    <property type="component" value="Unassembled WGS sequence"/>
</dbReference>
<gene>
    <name evidence="20" type="ORF">chiPu_0014973</name>
</gene>
<comment type="subcellular location">
    <subcellularLocation>
        <location evidence="14">Apical cell membrane</location>
        <topology evidence="14">Single-pass membrane protein</topology>
    </subcellularLocation>
    <subcellularLocation>
        <location evidence="1">Cell membrane</location>
        <topology evidence="1">Single-pass type I membrane protein</topology>
    </subcellularLocation>
</comment>
<dbReference type="GO" id="GO:1902282">
    <property type="term" value="F:voltage-gated potassium channel activity involved in ventricular cardiac muscle cell action potential repolarization"/>
    <property type="evidence" value="ECO:0007669"/>
    <property type="project" value="TreeGrafter"/>
</dbReference>
<comment type="caution">
    <text evidence="20">The sequence shown here is derived from an EMBL/GenBank/DDBJ whole genome shotgun (WGS) entry which is preliminary data.</text>
</comment>
<dbReference type="GO" id="GO:0060307">
    <property type="term" value="P:regulation of ventricular cardiac muscle cell membrane repolarization"/>
    <property type="evidence" value="ECO:0007669"/>
    <property type="project" value="TreeGrafter"/>
</dbReference>
<dbReference type="InterPro" id="IPR000369">
    <property type="entry name" value="K_chnl_KCNE"/>
</dbReference>
<evidence type="ECO:0000256" key="6">
    <source>
        <dbReference type="ARBA" id="ARBA00022692"/>
    </source>
</evidence>
<evidence type="ECO:0000256" key="1">
    <source>
        <dbReference type="ARBA" id="ARBA00004251"/>
    </source>
</evidence>
<protein>
    <recommendedName>
        <fullName evidence="15">Potassium voltage-gated channel subfamily E member 2</fullName>
    </recommendedName>
    <alternativeName>
        <fullName evidence="16">MinK-related peptide 1</fullName>
    </alternativeName>
    <alternativeName>
        <fullName evidence="17">Minimum potassium ion channel-related peptide 1</fullName>
    </alternativeName>
    <alternativeName>
        <fullName evidence="18">Potassium channel subunit beta MiRP1</fullName>
    </alternativeName>
</protein>
<evidence type="ECO:0000256" key="13">
    <source>
        <dbReference type="ARBA" id="ARBA00023303"/>
    </source>
</evidence>
<evidence type="ECO:0000256" key="10">
    <source>
        <dbReference type="ARBA" id="ARBA00022989"/>
    </source>
</evidence>
<proteinExistence type="inferred from homology"/>
<feature type="transmembrane region" description="Helical" evidence="19">
    <location>
        <begin position="65"/>
        <end position="85"/>
    </location>
</feature>
<name>A0A401T1F9_CHIPU</name>
<evidence type="ECO:0000256" key="3">
    <source>
        <dbReference type="ARBA" id="ARBA00022448"/>
    </source>
</evidence>
<dbReference type="EMBL" id="BEZZ01000837">
    <property type="protein sequence ID" value="GCC36479.1"/>
    <property type="molecule type" value="Genomic_DNA"/>
</dbReference>
<dbReference type="GO" id="GO:0016324">
    <property type="term" value="C:apical plasma membrane"/>
    <property type="evidence" value="ECO:0007669"/>
    <property type="project" value="UniProtKB-SubCell"/>
</dbReference>
<dbReference type="STRING" id="137246.A0A401T1F9"/>
<keyword evidence="9" id="KW-0630">Potassium</keyword>
<dbReference type="PANTHER" id="PTHR15282">
    <property type="entry name" value="POTASSIUM VOLTAGE-GATED CHANNEL SUBFAMILY E MEMBER 1, 3"/>
    <property type="match status" value="1"/>
</dbReference>
<dbReference type="GO" id="GO:0086091">
    <property type="term" value="P:regulation of heart rate by cardiac conduction"/>
    <property type="evidence" value="ECO:0007669"/>
    <property type="project" value="TreeGrafter"/>
</dbReference>
<evidence type="ECO:0000256" key="2">
    <source>
        <dbReference type="ARBA" id="ARBA00005688"/>
    </source>
</evidence>
<evidence type="ECO:0000256" key="11">
    <source>
        <dbReference type="ARBA" id="ARBA00023065"/>
    </source>
</evidence>
<evidence type="ECO:0000256" key="12">
    <source>
        <dbReference type="ARBA" id="ARBA00023136"/>
    </source>
</evidence>
<comment type="similarity">
    <text evidence="2">Belongs to the potassium channel KCNE family.</text>
</comment>
<dbReference type="OMA" id="RQEHTED"/>
<keyword evidence="8" id="KW-0851">Voltage-gated channel</keyword>
<dbReference type="Pfam" id="PF02060">
    <property type="entry name" value="ISK_Channel"/>
    <property type="match status" value="1"/>
</dbReference>
<evidence type="ECO:0000256" key="17">
    <source>
        <dbReference type="ARBA" id="ARBA00042904"/>
    </source>
</evidence>
<evidence type="ECO:0000256" key="8">
    <source>
        <dbReference type="ARBA" id="ARBA00022882"/>
    </source>
</evidence>
<keyword evidence="12 19" id="KW-0472">Membrane</keyword>
<evidence type="ECO:0000313" key="20">
    <source>
        <dbReference type="EMBL" id="GCC36479.1"/>
    </source>
</evidence>
<evidence type="ECO:0000256" key="14">
    <source>
        <dbReference type="ARBA" id="ARBA00037861"/>
    </source>
</evidence>
<dbReference type="GO" id="GO:0044325">
    <property type="term" value="F:transmembrane transporter binding"/>
    <property type="evidence" value="ECO:0007669"/>
    <property type="project" value="TreeGrafter"/>
</dbReference>
<accession>A0A401T1F9</accession>